<keyword evidence="2" id="KW-1185">Reference proteome</keyword>
<accession>A0A7W7M843</accession>
<protein>
    <submittedName>
        <fullName evidence="1">Uncharacterized protein</fullName>
    </submittedName>
</protein>
<organism evidence="1 2">
    <name type="scientific">Actinoplanes octamycinicus</name>
    <dbReference type="NCBI Taxonomy" id="135948"/>
    <lineage>
        <taxon>Bacteria</taxon>
        <taxon>Bacillati</taxon>
        <taxon>Actinomycetota</taxon>
        <taxon>Actinomycetes</taxon>
        <taxon>Micromonosporales</taxon>
        <taxon>Micromonosporaceae</taxon>
        <taxon>Actinoplanes</taxon>
    </lineage>
</organism>
<dbReference type="RefSeq" id="WP_260418295.1">
    <property type="nucleotide sequence ID" value="NZ_BAABFG010000005.1"/>
</dbReference>
<dbReference type="AlphaFoldDB" id="A0A7W7M843"/>
<dbReference type="Proteomes" id="UP000546162">
    <property type="component" value="Unassembled WGS sequence"/>
</dbReference>
<dbReference type="EMBL" id="JACHNB010000001">
    <property type="protein sequence ID" value="MBB4740509.1"/>
    <property type="molecule type" value="Genomic_DNA"/>
</dbReference>
<reference evidence="1 2" key="1">
    <citation type="submission" date="2020-08" db="EMBL/GenBank/DDBJ databases">
        <title>Sequencing the genomes of 1000 actinobacteria strains.</title>
        <authorList>
            <person name="Klenk H.-P."/>
        </authorList>
    </citation>
    <scope>NUCLEOTIDE SEQUENCE [LARGE SCALE GENOMIC DNA]</scope>
    <source>
        <strain evidence="1 2">DSM 45809</strain>
    </source>
</reference>
<gene>
    <name evidence="1" type="ORF">BJY16_003968</name>
</gene>
<evidence type="ECO:0000313" key="2">
    <source>
        <dbReference type="Proteomes" id="UP000546162"/>
    </source>
</evidence>
<comment type="caution">
    <text evidence="1">The sequence shown here is derived from an EMBL/GenBank/DDBJ whole genome shotgun (WGS) entry which is preliminary data.</text>
</comment>
<sequence>MPTARARAVPVWALRTSAVLVQAEWALRTSAVLVKAVWAVPA</sequence>
<name>A0A7W7M843_9ACTN</name>
<proteinExistence type="predicted"/>
<evidence type="ECO:0000313" key="1">
    <source>
        <dbReference type="EMBL" id="MBB4740509.1"/>
    </source>
</evidence>